<evidence type="ECO:0000313" key="4">
    <source>
        <dbReference type="EMBL" id="RDX90756.1"/>
    </source>
</evidence>
<dbReference type="Gene3D" id="1.25.40.10">
    <property type="entry name" value="Tetratricopeptide repeat domain"/>
    <property type="match status" value="3"/>
</dbReference>
<dbReference type="Pfam" id="PF13041">
    <property type="entry name" value="PPR_2"/>
    <property type="match status" value="1"/>
</dbReference>
<dbReference type="GO" id="GO:0003723">
    <property type="term" value="F:RNA binding"/>
    <property type="evidence" value="ECO:0007669"/>
    <property type="project" value="InterPro"/>
</dbReference>
<gene>
    <name evidence="4" type="primary">PCMP-E12</name>
    <name evidence="4" type="ORF">CR513_27354</name>
</gene>
<keyword evidence="5" id="KW-1185">Reference proteome</keyword>
<keyword evidence="1" id="KW-0677">Repeat</keyword>
<evidence type="ECO:0000313" key="5">
    <source>
        <dbReference type="Proteomes" id="UP000257109"/>
    </source>
</evidence>
<evidence type="ECO:0000256" key="1">
    <source>
        <dbReference type="ARBA" id="ARBA00022737"/>
    </source>
</evidence>
<dbReference type="Proteomes" id="UP000257109">
    <property type="component" value="Unassembled WGS sequence"/>
</dbReference>
<sequence>MAKPHELVSFYATLLDACSSSKHLKNLKRIHARTIALGISRNDFIRSKLVSSYACCAQLHEANVLFSFAIRQPTFLFNSLIRAHSSLNLFSQSLSIFRQMVLSHKSFDRHTLPVVLKSCAGLSALRLGQQVHGAVLANGFALDLANSNALINMYAKCGHLACARKVFDRMCQRNEITFSTMMAGYGMHGKSGEVFELFDRMVEAGERPDGLTFTSVLSACSHGGFIDKGREYFEMMEVRFGVKPGLQHFTCMVDMLGRVGQVEEAEKLILRMEVKPDEALWSALLGACRTHGKVEVAERVAERDEDDFEVEHGWTRVVSRSDAQGRQTMNRSECKLRGGKRRDKD</sequence>
<feature type="compositionally biased region" description="Polar residues" evidence="3">
    <location>
        <begin position="321"/>
        <end position="331"/>
    </location>
</feature>
<dbReference type="PANTHER" id="PTHR47926:SF452">
    <property type="entry name" value="PENTATRICOPEPTIDE REPEAT-CONTAINING PROTEIN"/>
    <property type="match status" value="1"/>
</dbReference>
<dbReference type="InterPro" id="IPR002885">
    <property type="entry name" value="PPR_rpt"/>
</dbReference>
<dbReference type="NCBIfam" id="TIGR00756">
    <property type="entry name" value="PPR"/>
    <property type="match status" value="4"/>
</dbReference>
<dbReference type="InterPro" id="IPR011990">
    <property type="entry name" value="TPR-like_helical_dom_sf"/>
</dbReference>
<dbReference type="InterPro" id="IPR046960">
    <property type="entry name" value="PPR_At4g14850-like_plant"/>
</dbReference>
<dbReference type="AlphaFoldDB" id="A0A371GJP3"/>
<feature type="non-terminal residue" evidence="4">
    <location>
        <position position="1"/>
    </location>
</feature>
<feature type="compositionally biased region" description="Basic and acidic residues" evidence="3">
    <location>
        <begin position="332"/>
        <end position="345"/>
    </location>
</feature>
<name>A0A371GJP3_MUCPR</name>
<evidence type="ECO:0000256" key="2">
    <source>
        <dbReference type="PROSITE-ProRule" id="PRU00708"/>
    </source>
</evidence>
<protein>
    <submittedName>
        <fullName evidence="4">Pentatricopeptide repeat-containing protein</fullName>
    </submittedName>
</protein>
<dbReference type="Pfam" id="PF01535">
    <property type="entry name" value="PPR"/>
    <property type="match status" value="2"/>
</dbReference>
<dbReference type="OrthoDB" id="1731741at2759"/>
<dbReference type="GO" id="GO:0009451">
    <property type="term" value="P:RNA modification"/>
    <property type="evidence" value="ECO:0007669"/>
    <property type="project" value="InterPro"/>
</dbReference>
<evidence type="ECO:0000256" key="3">
    <source>
        <dbReference type="SAM" id="MobiDB-lite"/>
    </source>
</evidence>
<proteinExistence type="predicted"/>
<dbReference type="EMBL" id="QJKJ01005294">
    <property type="protein sequence ID" value="RDX90756.1"/>
    <property type="molecule type" value="Genomic_DNA"/>
</dbReference>
<accession>A0A371GJP3</accession>
<dbReference type="FunFam" id="1.25.40.10:FF:000090">
    <property type="entry name" value="Pentatricopeptide repeat-containing protein, chloroplastic"/>
    <property type="match status" value="1"/>
</dbReference>
<organism evidence="4 5">
    <name type="scientific">Mucuna pruriens</name>
    <name type="common">Velvet bean</name>
    <name type="synonym">Dolichos pruriens</name>
    <dbReference type="NCBI Taxonomy" id="157652"/>
    <lineage>
        <taxon>Eukaryota</taxon>
        <taxon>Viridiplantae</taxon>
        <taxon>Streptophyta</taxon>
        <taxon>Embryophyta</taxon>
        <taxon>Tracheophyta</taxon>
        <taxon>Spermatophyta</taxon>
        <taxon>Magnoliopsida</taxon>
        <taxon>eudicotyledons</taxon>
        <taxon>Gunneridae</taxon>
        <taxon>Pentapetalae</taxon>
        <taxon>rosids</taxon>
        <taxon>fabids</taxon>
        <taxon>Fabales</taxon>
        <taxon>Fabaceae</taxon>
        <taxon>Papilionoideae</taxon>
        <taxon>50 kb inversion clade</taxon>
        <taxon>NPAAA clade</taxon>
        <taxon>indigoferoid/millettioid clade</taxon>
        <taxon>Phaseoleae</taxon>
        <taxon>Mucuna</taxon>
    </lineage>
</organism>
<reference evidence="4" key="1">
    <citation type="submission" date="2018-05" db="EMBL/GenBank/DDBJ databases">
        <title>Draft genome of Mucuna pruriens seed.</title>
        <authorList>
            <person name="Nnadi N.E."/>
            <person name="Vos R."/>
            <person name="Hasami M.H."/>
            <person name="Devisetty U.K."/>
            <person name="Aguiy J.C."/>
        </authorList>
    </citation>
    <scope>NUCLEOTIDE SEQUENCE [LARGE SCALE GENOMIC DNA]</scope>
    <source>
        <strain evidence="4">JCA_2017</strain>
    </source>
</reference>
<dbReference type="PROSITE" id="PS51375">
    <property type="entry name" value="PPR"/>
    <property type="match status" value="1"/>
</dbReference>
<dbReference type="PANTHER" id="PTHR47926">
    <property type="entry name" value="PENTATRICOPEPTIDE REPEAT-CONTAINING PROTEIN"/>
    <property type="match status" value="1"/>
</dbReference>
<feature type="region of interest" description="Disordered" evidence="3">
    <location>
        <begin position="319"/>
        <end position="345"/>
    </location>
</feature>
<feature type="repeat" description="PPR" evidence="2">
    <location>
        <begin position="174"/>
        <end position="208"/>
    </location>
</feature>
<comment type="caution">
    <text evidence="4">The sequence shown here is derived from an EMBL/GenBank/DDBJ whole genome shotgun (WGS) entry which is preliminary data.</text>
</comment>